<comment type="subcellular location">
    <subcellularLocation>
        <location evidence="1">Cell membrane</location>
        <topology evidence="1">Multi-pass membrane protein</topology>
    </subcellularLocation>
</comment>
<keyword evidence="3" id="KW-1003">Cell membrane</keyword>
<reference evidence="14" key="2">
    <citation type="submission" date="2020-01" db="EMBL/GenBank/DDBJ databases">
        <authorList>
            <person name="Korhonen P.K.K."/>
            <person name="Guangxu M.G."/>
            <person name="Wang T.W."/>
            <person name="Stroehlein A.J.S."/>
            <person name="Young N.D."/>
            <person name="Ang C.-S.A."/>
            <person name="Fernando D.W.F."/>
            <person name="Lu H.L."/>
            <person name="Taylor S.T."/>
            <person name="Ehtesham M.E.M."/>
            <person name="Najaraj S.H.N."/>
            <person name="Harsha G.H.G."/>
            <person name="Madugundu A.M."/>
            <person name="Renuse S.R."/>
            <person name="Holt D.H."/>
            <person name="Pandey A.P."/>
            <person name="Papenfuss A.P."/>
            <person name="Gasser R.B.G."/>
            <person name="Fischer K.F."/>
        </authorList>
    </citation>
    <scope>NUCLEOTIDE SEQUENCE</scope>
    <source>
        <strain evidence="14">SSS_KF_BRIS2020</strain>
    </source>
</reference>
<dbReference type="AlphaFoldDB" id="A0A834VGS2"/>
<reference evidence="16" key="1">
    <citation type="journal article" date="2020" name="PLoS Negl. Trop. Dis.">
        <title>High-quality nuclear genome for Sarcoptes scabiei-A critical resource for a neglected parasite.</title>
        <authorList>
            <person name="Korhonen P.K."/>
            <person name="Gasser R.B."/>
            <person name="Ma G."/>
            <person name="Wang T."/>
            <person name="Stroehlein A.J."/>
            <person name="Young N.D."/>
            <person name="Ang C.S."/>
            <person name="Fernando D.D."/>
            <person name="Lu H.C."/>
            <person name="Taylor S."/>
            <person name="Reynolds S.L."/>
            <person name="Mofiz E."/>
            <person name="Najaraj S.H."/>
            <person name="Gowda H."/>
            <person name="Madugundu A."/>
            <person name="Renuse S."/>
            <person name="Holt D."/>
            <person name="Pandey A."/>
            <person name="Papenfuss A.T."/>
            <person name="Fischer K."/>
        </authorList>
    </citation>
    <scope>NUCLEOTIDE SEQUENCE [LARGE SCALE GENOMIC DNA]</scope>
</reference>
<keyword evidence="5 12" id="KW-1133">Transmembrane helix</keyword>
<evidence type="ECO:0000256" key="12">
    <source>
        <dbReference type="SAM" id="Phobius"/>
    </source>
</evidence>
<dbReference type="EnsemblMetazoa" id="SSS_1s_mrna">
    <property type="protein sequence ID" value="KAF7495195.1"/>
    <property type="gene ID" value="SSS_1"/>
</dbReference>
<dbReference type="Gene3D" id="1.10.287.70">
    <property type="match status" value="1"/>
</dbReference>
<name>A0A834VGS2_SARSC</name>
<evidence type="ECO:0000256" key="1">
    <source>
        <dbReference type="ARBA" id="ARBA00004651"/>
    </source>
</evidence>
<evidence type="ECO:0000256" key="4">
    <source>
        <dbReference type="ARBA" id="ARBA00022692"/>
    </source>
</evidence>
<feature type="transmembrane region" description="Helical" evidence="12">
    <location>
        <begin position="393"/>
        <end position="413"/>
    </location>
</feature>
<feature type="transmembrane region" description="Helical" evidence="12">
    <location>
        <begin position="190"/>
        <end position="210"/>
    </location>
</feature>
<evidence type="ECO:0000256" key="7">
    <source>
        <dbReference type="ARBA" id="ARBA00023136"/>
    </source>
</evidence>
<feature type="domain" description="Ionotropic glutamate receptor L-glutamate and glycine-binding" evidence="13">
    <location>
        <begin position="10"/>
        <end position="118"/>
    </location>
</feature>
<dbReference type="Gene3D" id="3.40.190.10">
    <property type="entry name" value="Periplasmic binding protein-like II"/>
    <property type="match status" value="1"/>
</dbReference>
<dbReference type="Pfam" id="PF10613">
    <property type="entry name" value="Lig_chan-Glu_bd"/>
    <property type="match status" value="1"/>
</dbReference>
<dbReference type="EMBL" id="WVUK01000050">
    <property type="protein sequence ID" value="KAF7495195.1"/>
    <property type="molecule type" value="Genomic_DNA"/>
</dbReference>
<keyword evidence="7 12" id="KW-0472">Membrane</keyword>
<keyword evidence="6" id="KW-0406">Ion transport</keyword>
<keyword evidence="9" id="KW-0325">Glycoprotein</keyword>
<keyword evidence="8 14" id="KW-0675">Receptor</keyword>
<keyword evidence="2" id="KW-0813">Transport</keyword>
<evidence type="ECO:0000259" key="13">
    <source>
        <dbReference type="Pfam" id="PF10613"/>
    </source>
</evidence>
<dbReference type="GO" id="GO:0015276">
    <property type="term" value="F:ligand-gated monoatomic ion channel activity"/>
    <property type="evidence" value="ECO:0007669"/>
    <property type="project" value="InterPro"/>
</dbReference>
<feature type="transmembrane region" description="Helical" evidence="12">
    <location>
        <begin position="138"/>
        <end position="156"/>
    </location>
</feature>
<evidence type="ECO:0000256" key="3">
    <source>
        <dbReference type="ARBA" id="ARBA00022475"/>
    </source>
</evidence>
<evidence type="ECO:0000313" key="14">
    <source>
        <dbReference type="EMBL" id="KAF7495195.1"/>
    </source>
</evidence>
<keyword evidence="10" id="KW-1071">Ligand-gated ion channel</keyword>
<protein>
    <submittedName>
        <fullName evidence="14">Glutamate receptor</fullName>
    </submittedName>
</protein>
<evidence type="ECO:0000313" key="15">
    <source>
        <dbReference type="EnsemblMetazoa" id="KAF7495195.1"/>
    </source>
</evidence>
<dbReference type="PANTHER" id="PTHR42643">
    <property type="entry name" value="IONOTROPIC RECEPTOR 20A-RELATED"/>
    <property type="match status" value="1"/>
</dbReference>
<evidence type="ECO:0000256" key="2">
    <source>
        <dbReference type="ARBA" id="ARBA00022448"/>
    </source>
</evidence>
<dbReference type="InterPro" id="IPR019594">
    <property type="entry name" value="Glu/Gly-bd"/>
</dbReference>
<evidence type="ECO:0000256" key="5">
    <source>
        <dbReference type="ARBA" id="ARBA00022989"/>
    </source>
</evidence>
<evidence type="ECO:0000256" key="11">
    <source>
        <dbReference type="ARBA" id="ARBA00023303"/>
    </source>
</evidence>
<evidence type="ECO:0000256" key="6">
    <source>
        <dbReference type="ARBA" id="ARBA00023065"/>
    </source>
</evidence>
<reference evidence="15" key="3">
    <citation type="submission" date="2022-06" db="UniProtKB">
        <authorList>
            <consortium name="EnsemblMetazoa"/>
        </authorList>
    </citation>
    <scope>IDENTIFICATION</scope>
</reference>
<dbReference type="GO" id="GO:0005886">
    <property type="term" value="C:plasma membrane"/>
    <property type="evidence" value="ECO:0007669"/>
    <property type="project" value="UniProtKB-SubCell"/>
</dbReference>
<dbReference type="PANTHER" id="PTHR42643:SF24">
    <property type="entry name" value="IONOTROPIC RECEPTOR 60A"/>
    <property type="match status" value="1"/>
</dbReference>
<sequence length="432" mass="50991">MNLLNLRNETLKIGINANPPFTFLRFDDSLNQWLVAGGSEVKIIETLKEHFNFSTEYINCNRVWGYKLLNNSWNGLIGNLIRKEVDMGIGGVSLNYDRLQVINFLSPHYHSSFAYITPRPRPTRAFNQLAFKPFDSTIWIMFIASLMVCFLFNLIWNRFHQHSNLFWLSVVMLFRQHWNKTSRQQSSSRSFNVWIAFWNFGMFILTTAYAGRLYSLLTVPHSLPTIDTVSELFEAVQSRKFKVVLIHNTFHTETIKNYDVPLFAELRKSMVNVDNELEAFNLVKNSSPDRSYVFMTLRDTLRYGRLIFGEQYLYLPTENMDSSMFSNFIAIAVRPEFPYYKQFDNAAQWLTKYGLVDHWKEEQYRRLTKSKFVATKTNELITAFDLKHLKSFLVIYLNCILFSTIVFTFETIWKYFDGNCRLFDTNRTSNRI</sequence>
<dbReference type="SUPFAM" id="SSF53850">
    <property type="entry name" value="Periplasmic binding protein-like II"/>
    <property type="match status" value="1"/>
</dbReference>
<evidence type="ECO:0000256" key="10">
    <source>
        <dbReference type="ARBA" id="ARBA00023286"/>
    </source>
</evidence>
<organism evidence="14">
    <name type="scientific">Sarcoptes scabiei</name>
    <name type="common">Itch mite</name>
    <name type="synonym">Acarus scabiei</name>
    <dbReference type="NCBI Taxonomy" id="52283"/>
    <lineage>
        <taxon>Eukaryota</taxon>
        <taxon>Metazoa</taxon>
        <taxon>Ecdysozoa</taxon>
        <taxon>Arthropoda</taxon>
        <taxon>Chelicerata</taxon>
        <taxon>Arachnida</taxon>
        <taxon>Acari</taxon>
        <taxon>Acariformes</taxon>
        <taxon>Sarcoptiformes</taxon>
        <taxon>Astigmata</taxon>
        <taxon>Psoroptidia</taxon>
        <taxon>Sarcoptoidea</taxon>
        <taxon>Sarcoptidae</taxon>
        <taxon>Sarcoptinae</taxon>
        <taxon>Sarcoptes</taxon>
    </lineage>
</organism>
<dbReference type="Proteomes" id="UP000070412">
    <property type="component" value="Unassembled WGS sequence"/>
</dbReference>
<proteinExistence type="predicted"/>
<accession>A0A834VGS2</accession>
<keyword evidence="11" id="KW-0407">Ion channel</keyword>
<evidence type="ECO:0000256" key="9">
    <source>
        <dbReference type="ARBA" id="ARBA00023180"/>
    </source>
</evidence>
<keyword evidence="4 12" id="KW-0812">Transmembrane</keyword>
<gene>
    <name evidence="14" type="primary">SSS_1g</name>
    <name evidence="14" type="ORF">SSS_1</name>
</gene>
<keyword evidence="16" id="KW-1185">Reference proteome</keyword>
<dbReference type="OrthoDB" id="6501534at2759"/>
<dbReference type="InterPro" id="IPR052192">
    <property type="entry name" value="Insect_Ionotropic_Sensory_Rcpt"/>
</dbReference>
<evidence type="ECO:0000256" key="8">
    <source>
        <dbReference type="ARBA" id="ARBA00023170"/>
    </source>
</evidence>
<evidence type="ECO:0000313" key="16">
    <source>
        <dbReference type="Proteomes" id="UP000070412"/>
    </source>
</evidence>